<comment type="cofactor">
    <cofactor evidence="3">
        <name>Fe(2+)</name>
        <dbReference type="ChEBI" id="CHEBI:29033"/>
    </cofactor>
</comment>
<dbReference type="RefSeq" id="WP_084068127.1">
    <property type="nucleotide sequence ID" value="NZ_FQVI01000031.1"/>
</dbReference>
<evidence type="ECO:0000256" key="10">
    <source>
        <dbReference type="ARBA" id="ARBA00023277"/>
    </source>
</evidence>
<evidence type="ECO:0000256" key="7">
    <source>
        <dbReference type="ARBA" id="ARBA00023004"/>
    </source>
</evidence>
<dbReference type="Proteomes" id="UP000184245">
    <property type="component" value="Unassembled WGS sequence"/>
</dbReference>
<dbReference type="OrthoDB" id="1645589at2"/>
<dbReference type="GO" id="GO:1901135">
    <property type="term" value="P:carbohydrate derivative metabolic process"/>
    <property type="evidence" value="ECO:0007669"/>
    <property type="project" value="UniProtKB-ARBA"/>
</dbReference>
<keyword evidence="12" id="KW-1185">Reference proteome</keyword>
<dbReference type="STRING" id="1122155.SAMN02745158_03850"/>
<dbReference type="Pfam" id="PF00834">
    <property type="entry name" value="Ribul_P_3_epim"/>
    <property type="match status" value="1"/>
</dbReference>
<dbReference type="GO" id="GO:0005975">
    <property type="term" value="P:carbohydrate metabolic process"/>
    <property type="evidence" value="ECO:0007669"/>
    <property type="project" value="InterPro"/>
</dbReference>
<evidence type="ECO:0000256" key="2">
    <source>
        <dbReference type="ARBA" id="ARBA00001947"/>
    </source>
</evidence>
<evidence type="ECO:0000256" key="8">
    <source>
        <dbReference type="ARBA" id="ARBA00023211"/>
    </source>
</evidence>
<evidence type="ECO:0000256" key="4">
    <source>
        <dbReference type="ARBA" id="ARBA00011738"/>
    </source>
</evidence>
<dbReference type="Gene3D" id="3.20.20.70">
    <property type="entry name" value="Aldolase class I"/>
    <property type="match status" value="1"/>
</dbReference>
<evidence type="ECO:0000313" key="11">
    <source>
        <dbReference type="EMBL" id="SHF46876.1"/>
    </source>
</evidence>
<dbReference type="PANTHER" id="PTHR11749">
    <property type="entry name" value="RIBULOSE-5-PHOSPHATE-3-EPIMERASE"/>
    <property type="match status" value="1"/>
</dbReference>
<proteinExistence type="predicted"/>
<gene>
    <name evidence="11" type="ORF">SAMN02745158_03850</name>
</gene>
<dbReference type="GO" id="GO:0046496">
    <property type="term" value="P:nicotinamide nucleotide metabolic process"/>
    <property type="evidence" value="ECO:0007669"/>
    <property type="project" value="UniProtKB-ARBA"/>
</dbReference>
<dbReference type="AlphaFoldDB" id="A0A1M5BWU8"/>
<dbReference type="PROSITE" id="PS01085">
    <property type="entry name" value="RIBUL_P_3_EPIMER_1"/>
    <property type="match status" value="1"/>
</dbReference>
<keyword evidence="7" id="KW-0408">Iron</keyword>
<keyword evidence="8" id="KW-0464">Manganese</keyword>
<evidence type="ECO:0000313" key="12">
    <source>
        <dbReference type="Proteomes" id="UP000184245"/>
    </source>
</evidence>
<dbReference type="CDD" id="cd00429">
    <property type="entry name" value="RPE"/>
    <property type="match status" value="1"/>
</dbReference>
<organism evidence="11 12">
    <name type="scientific">Lactonifactor longoviformis DSM 17459</name>
    <dbReference type="NCBI Taxonomy" id="1122155"/>
    <lineage>
        <taxon>Bacteria</taxon>
        <taxon>Bacillati</taxon>
        <taxon>Bacillota</taxon>
        <taxon>Clostridia</taxon>
        <taxon>Eubacteriales</taxon>
        <taxon>Clostridiaceae</taxon>
        <taxon>Lactonifactor</taxon>
    </lineage>
</organism>
<comment type="cofactor">
    <cofactor evidence="1">
        <name>Mn(2+)</name>
        <dbReference type="ChEBI" id="CHEBI:29035"/>
    </cofactor>
</comment>
<evidence type="ECO:0000256" key="6">
    <source>
        <dbReference type="ARBA" id="ARBA00022833"/>
    </source>
</evidence>
<accession>A0A1M5BWU8</accession>
<keyword evidence="6" id="KW-0862">Zinc</keyword>
<dbReference type="GO" id="GO:0006091">
    <property type="term" value="P:generation of precursor metabolites and energy"/>
    <property type="evidence" value="ECO:0007669"/>
    <property type="project" value="UniProtKB-ARBA"/>
</dbReference>
<name>A0A1M5BWU8_9CLOT</name>
<dbReference type="InterPro" id="IPR013785">
    <property type="entry name" value="Aldolase_TIM"/>
</dbReference>
<evidence type="ECO:0000256" key="5">
    <source>
        <dbReference type="ARBA" id="ARBA00022723"/>
    </source>
</evidence>
<dbReference type="GO" id="GO:0006163">
    <property type="term" value="P:purine nucleotide metabolic process"/>
    <property type="evidence" value="ECO:0007669"/>
    <property type="project" value="UniProtKB-ARBA"/>
</dbReference>
<keyword evidence="5" id="KW-0479">Metal-binding</keyword>
<dbReference type="GO" id="GO:0016857">
    <property type="term" value="F:racemase and epimerase activity, acting on carbohydrates and derivatives"/>
    <property type="evidence" value="ECO:0007669"/>
    <property type="project" value="InterPro"/>
</dbReference>
<dbReference type="FunFam" id="3.20.20.70:FF:000191">
    <property type="entry name" value="ribulose-phosphate 3-epimerase isoform X2"/>
    <property type="match status" value="1"/>
</dbReference>
<dbReference type="InterPro" id="IPR000056">
    <property type="entry name" value="Ribul_P_3_epim-like"/>
</dbReference>
<dbReference type="SUPFAM" id="SSF51366">
    <property type="entry name" value="Ribulose-phoshate binding barrel"/>
    <property type="match status" value="1"/>
</dbReference>
<reference evidence="11 12" key="1">
    <citation type="submission" date="2016-11" db="EMBL/GenBank/DDBJ databases">
        <authorList>
            <person name="Jaros S."/>
            <person name="Januszkiewicz K."/>
            <person name="Wedrychowicz H."/>
        </authorList>
    </citation>
    <scope>NUCLEOTIDE SEQUENCE [LARGE SCALE GENOMIC DNA]</scope>
    <source>
        <strain evidence="11 12">DSM 17459</strain>
    </source>
</reference>
<keyword evidence="10" id="KW-0119">Carbohydrate metabolism</keyword>
<comment type="subunit">
    <text evidence="4">Homodimer.</text>
</comment>
<evidence type="ECO:0000256" key="3">
    <source>
        <dbReference type="ARBA" id="ARBA00001954"/>
    </source>
</evidence>
<evidence type="ECO:0000256" key="9">
    <source>
        <dbReference type="ARBA" id="ARBA00023235"/>
    </source>
</evidence>
<evidence type="ECO:0000256" key="1">
    <source>
        <dbReference type="ARBA" id="ARBA00001936"/>
    </source>
</evidence>
<protein>
    <submittedName>
        <fullName evidence="11">Protein sgcE</fullName>
    </submittedName>
</protein>
<sequence>MKILPSAASANQLCLGREIEALGNHKYLHFDIEDGNFVPNITFGMKTIRSVVSKYNKIWDAHLMVTNPLMYLEELAEAGCSAAAFHWESTGYPLRVLHKIKEMGMKAGIALNPNTPAAVLKPYVNRLDYILIMTSEPDGEGDLFQMEMIQKVEWLAGVCGSETEIIADGGIGENEFLCLRKAGATGTVMGRTIFASEHPCDTIEKFSKLYPGTHHRTCPGH</sequence>
<dbReference type="InterPro" id="IPR011060">
    <property type="entry name" value="RibuloseP-bd_barrel"/>
</dbReference>
<dbReference type="EMBL" id="FQVI01000031">
    <property type="protein sequence ID" value="SHF46876.1"/>
    <property type="molecule type" value="Genomic_DNA"/>
</dbReference>
<dbReference type="GO" id="GO:0046872">
    <property type="term" value="F:metal ion binding"/>
    <property type="evidence" value="ECO:0007669"/>
    <property type="project" value="UniProtKB-KW"/>
</dbReference>
<keyword evidence="9" id="KW-0413">Isomerase</keyword>
<comment type="cofactor">
    <cofactor evidence="2">
        <name>Zn(2+)</name>
        <dbReference type="ChEBI" id="CHEBI:29105"/>
    </cofactor>
</comment>